<dbReference type="InParanoid" id="A0A0D2WMP7"/>
<dbReference type="OMA" id="GGRGCYP"/>
<dbReference type="FunFam" id="3.10.20.90:FF:000160">
    <property type="entry name" value="Polyubiquitin-C"/>
    <property type="match status" value="1"/>
</dbReference>
<gene>
    <name evidence="2" type="ORF">CAOG_003184</name>
</gene>
<dbReference type="STRING" id="595528.A0A0D2WMP7"/>
<evidence type="ECO:0000259" key="1">
    <source>
        <dbReference type="PROSITE" id="PS50053"/>
    </source>
</evidence>
<name>A0A0D2WMP7_CAPO3</name>
<dbReference type="PROSITE" id="PS50053">
    <property type="entry name" value="UBIQUITIN_2"/>
    <property type="match status" value="1"/>
</dbReference>
<sequence length="100" mass="10810">MYIFVKTLTGKTISLDVEPTATIDAVKAQVAEREGIEAEAQLLIFGGKPLTNGNLMDYNIHKECTLHLVVRLKGGAGKTHSSETHAFPTAYKTTAYKSSA</sequence>
<dbReference type="InterPro" id="IPR029071">
    <property type="entry name" value="Ubiquitin-like_domsf"/>
</dbReference>
<dbReference type="SMART" id="SM00213">
    <property type="entry name" value="UBQ"/>
    <property type="match status" value="1"/>
</dbReference>
<protein>
    <submittedName>
        <fullName evidence="2">Ubiquitin-carboxyl extension</fullName>
    </submittedName>
</protein>
<dbReference type="eggNOG" id="KOG0001">
    <property type="taxonomic scope" value="Eukaryota"/>
</dbReference>
<dbReference type="PANTHER" id="PTHR10666">
    <property type="entry name" value="UBIQUITIN"/>
    <property type="match status" value="1"/>
</dbReference>
<accession>A0A0D2WMP7</accession>
<dbReference type="Pfam" id="PF00240">
    <property type="entry name" value="ubiquitin"/>
    <property type="match status" value="1"/>
</dbReference>
<keyword evidence="3" id="KW-1185">Reference proteome</keyword>
<dbReference type="OrthoDB" id="428577at2759"/>
<dbReference type="Gene3D" id="3.10.20.90">
    <property type="entry name" value="Phosphatidylinositol 3-kinase Catalytic Subunit, Chain A, domain 1"/>
    <property type="match status" value="1"/>
</dbReference>
<dbReference type="PRINTS" id="PR00348">
    <property type="entry name" value="UBIQUITIN"/>
</dbReference>
<dbReference type="InterPro" id="IPR050158">
    <property type="entry name" value="Ubiquitin_ubiquitin-like"/>
</dbReference>
<reference evidence="3" key="1">
    <citation type="submission" date="2011-02" db="EMBL/GenBank/DDBJ databases">
        <title>The Genome Sequence of Capsaspora owczarzaki ATCC 30864.</title>
        <authorList>
            <person name="Russ C."/>
            <person name="Cuomo C."/>
            <person name="Burger G."/>
            <person name="Gray M.W."/>
            <person name="Holland P.W.H."/>
            <person name="King N."/>
            <person name="Lang F.B.F."/>
            <person name="Roger A.J."/>
            <person name="Ruiz-Trillo I."/>
            <person name="Young S.K."/>
            <person name="Zeng Q."/>
            <person name="Gargeya S."/>
            <person name="Alvarado L."/>
            <person name="Berlin A."/>
            <person name="Chapman S.B."/>
            <person name="Chen Z."/>
            <person name="Freedman E."/>
            <person name="Gellesch M."/>
            <person name="Goldberg J."/>
            <person name="Griggs A."/>
            <person name="Gujja S."/>
            <person name="Heilman E."/>
            <person name="Heiman D."/>
            <person name="Howarth C."/>
            <person name="Mehta T."/>
            <person name="Neiman D."/>
            <person name="Pearson M."/>
            <person name="Roberts A."/>
            <person name="Saif S."/>
            <person name="Shea T."/>
            <person name="Shenoy N."/>
            <person name="Sisk P."/>
            <person name="Stolte C."/>
            <person name="Sykes S."/>
            <person name="White J."/>
            <person name="Yandava C."/>
            <person name="Haas B."/>
            <person name="Nusbaum C."/>
            <person name="Birren B."/>
        </authorList>
    </citation>
    <scope>NUCLEOTIDE SEQUENCE</scope>
    <source>
        <strain evidence="3">ATCC 30864</strain>
    </source>
</reference>
<dbReference type="EMBL" id="KE346363">
    <property type="protein sequence ID" value="KJE92165.1"/>
    <property type="molecule type" value="Genomic_DNA"/>
</dbReference>
<evidence type="ECO:0000313" key="3">
    <source>
        <dbReference type="Proteomes" id="UP000008743"/>
    </source>
</evidence>
<proteinExistence type="predicted"/>
<dbReference type="InterPro" id="IPR019956">
    <property type="entry name" value="Ubiquitin_dom"/>
</dbReference>
<organism evidence="2 3">
    <name type="scientific">Capsaspora owczarzaki (strain ATCC 30864)</name>
    <dbReference type="NCBI Taxonomy" id="595528"/>
    <lineage>
        <taxon>Eukaryota</taxon>
        <taxon>Filasterea</taxon>
        <taxon>Capsaspora</taxon>
    </lineage>
</organism>
<dbReference type="InterPro" id="IPR000626">
    <property type="entry name" value="Ubiquitin-like_dom"/>
</dbReference>
<evidence type="ECO:0000313" key="2">
    <source>
        <dbReference type="EMBL" id="KJE92165.1"/>
    </source>
</evidence>
<dbReference type="Proteomes" id="UP000008743">
    <property type="component" value="Unassembled WGS sequence"/>
</dbReference>
<feature type="domain" description="Ubiquitin-like" evidence="1">
    <location>
        <begin position="1"/>
        <end position="75"/>
    </location>
</feature>
<dbReference type="PhylomeDB" id="A0A0D2WMP7"/>
<dbReference type="RefSeq" id="XP_004364023.1">
    <property type="nucleotide sequence ID" value="XM_004363966.1"/>
</dbReference>
<dbReference type="SUPFAM" id="SSF54236">
    <property type="entry name" value="Ubiquitin-like"/>
    <property type="match status" value="1"/>
</dbReference>
<dbReference type="AlphaFoldDB" id="A0A0D2WMP7"/>